<dbReference type="EMBL" id="LXQA010405033">
    <property type="protein sequence ID" value="MCI49697.1"/>
    <property type="molecule type" value="Genomic_DNA"/>
</dbReference>
<dbReference type="Proteomes" id="UP000265520">
    <property type="component" value="Unassembled WGS sequence"/>
</dbReference>
<sequence>FRGHGVGLNLVCVVCRFGVHGVEKDKQEGNQQKYGKKNGQRKGTRRCC</sequence>
<feature type="region of interest" description="Disordered" evidence="1">
    <location>
        <begin position="26"/>
        <end position="48"/>
    </location>
</feature>
<feature type="non-terminal residue" evidence="2">
    <location>
        <position position="1"/>
    </location>
</feature>
<name>A0A392SMS3_9FABA</name>
<comment type="caution">
    <text evidence="2">The sequence shown here is derived from an EMBL/GenBank/DDBJ whole genome shotgun (WGS) entry which is preliminary data.</text>
</comment>
<evidence type="ECO:0000313" key="2">
    <source>
        <dbReference type="EMBL" id="MCI49697.1"/>
    </source>
</evidence>
<dbReference type="AlphaFoldDB" id="A0A392SMS3"/>
<organism evidence="2 3">
    <name type="scientific">Trifolium medium</name>
    <dbReference type="NCBI Taxonomy" id="97028"/>
    <lineage>
        <taxon>Eukaryota</taxon>
        <taxon>Viridiplantae</taxon>
        <taxon>Streptophyta</taxon>
        <taxon>Embryophyta</taxon>
        <taxon>Tracheophyta</taxon>
        <taxon>Spermatophyta</taxon>
        <taxon>Magnoliopsida</taxon>
        <taxon>eudicotyledons</taxon>
        <taxon>Gunneridae</taxon>
        <taxon>Pentapetalae</taxon>
        <taxon>rosids</taxon>
        <taxon>fabids</taxon>
        <taxon>Fabales</taxon>
        <taxon>Fabaceae</taxon>
        <taxon>Papilionoideae</taxon>
        <taxon>50 kb inversion clade</taxon>
        <taxon>NPAAA clade</taxon>
        <taxon>Hologalegina</taxon>
        <taxon>IRL clade</taxon>
        <taxon>Trifolieae</taxon>
        <taxon>Trifolium</taxon>
    </lineage>
</organism>
<evidence type="ECO:0000256" key="1">
    <source>
        <dbReference type="SAM" id="MobiDB-lite"/>
    </source>
</evidence>
<protein>
    <submittedName>
        <fullName evidence="2">Uncharacterized protein</fullName>
    </submittedName>
</protein>
<reference evidence="2 3" key="1">
    <citation type="journal article" date="2018" name="Front. Plant Sci.">
        <title>Red Clover (Trifolium pratense) and Zigzag Clover (T. medium) - A Picture of Genomic Similarities and Differences.</title>
        <authorList>
            <person name="Dluhosova J."/>
            <person name="Istvanek J."/>
            <person name="Nedelnik J."/>
            <person name="Repkova J."/>
        </authorList>
    </citation>
    <scope>NUCLEOTIDE SEQUENCE [LARGE SCALE GENOMIC DNA]</scope>
    <source>
        <strain evidence="3">cv. 10/8</strain>
        <tissue evidence="2">Leaf</tissue>
    </source>
</reference>
<accession>A0A392SMS3</accession>
<evidence type="ECO:0000313" key="3">
    <source>
        <dbReference type="Proteomes" id="UP000265520"/>
    </source>
</evidence>
<proteinExistence type="predicted"/>
<feature type="compositionally biased region" description="Basic residues" evidence="1">
    <location>
        <begin position="34"/>
        <end position="48"/>
    </location>
</feature>
<keyword evidence="3" id="KW-1185">Reference proteome</keyword>